<reference evidence="2 3" key="1">
    <citation type="submission" date="2023-05" db="EMBL/GenBank/DDBJ databases">
        <title>B98-5 Cell Line De Novo Hybrid Assembly: An Optical Mapping Approach.</title>
        <authorList>
            <person name="Kananen K."/>
            <person name="Auerbach J.A."/>
            <person name="Kautto E."/>
            <person name="Blachly J.S."/>
        </authorList>
    </citation>
    <scope>NUCLEOTIDE SEQUENCE [LARGE SCALE GENOMIC DNA]</scope>
    <source>
        <strain evidence="2">B95-8</strain>
        <tissue evidence="2">Cell line</tissue>
    </source>
</reference>
<keyword evidence="3" id="KW-1185">Reference proteome</keyword>
<dbReference type="Pfam" id="PF01026">
    <property type="entry name" value="TatD_DNase"/>
    <property type="match status" value="1"/>
</dbReference>
<comment type="similarity">
    <text evidence="1">Belongs to the metallo-dependent hydrolases superfamily. TatD-type hydrolase family.</text>
</comment>
<accession>A0ABQ9VYX9</accession>
<evidence type="ECO:0000313" key="2">
    <source>
        <dbReference type="EMBL" id="KAK2114603.1"/>
    </source>
</evidence>
<organism evidence="2 3">
    <name type="scientific">Saguinus oedipus</name>
    <name type="common">Cotton-top tamarin</name>
    <name type="synonym">Oedipomidas oedipus</name>
    <dbReference type="NCBI Taxonomy" id="9490"/>
    <lineage>
        <taxon>Eukaryota</taxon>
        <taxon>Metazoa</taxon>
        <taxon>Chordata</taxon>
        <taxon>Craniata</taxon>
        <taxon>Vertebrata</taxon>
        <taxon>Euteleostomi</taxon>
        <taxon>Mammalia</taxon>
        <taxon>Eutheria</taxon>
        <taxon>Euarchontoglires</taxon>
        <taxon>Primates</taxon>
        <taxon>Haplorrhini</taxon>
        <taxon>Platyrrhini</taxon>
        <taxon>Cebidae</taxon>
        <taxon>Callitrichinae</taxon>
        <taxon>Saguinus</taxon>
    </lineage>
</organism>
<sequence>MGFDYSYKCTTPVPEQHKVSERQLQLAVSLKKPIVIHCQKADEELLDIMRKHVSFDQKIHEHCFTGSSPAIKLLLKYFLNSVTEANHNSPTMKNLGK</sequence>
<dbReference type="InterPro" id="IPR032466">
    <property type="entry name" value="Metal_Hydrolase"/>
</dbReference>
<gene>
    <name evidence="2" type="primary">TATDN2_1</name>
    <name evidence="2" type="ORF">P7K49_008869</name>
</gene>
<proteinExistence type="inferred from homology"/>
<dbReference type="InterPro" id="IPR001130">
    <property type="entry name" value="TatD-like"/>
</dbReference>
<dbReference type="PANTHER" id="PTHR46363">
    <property type="entry name" value="DEOXYRIBONUCLEASE TATDN2-RELATED"/>
    <property type="match status" value="1"/>
</dbReference>
<evidence type="ECO:0000313" key="3">
    <source>
        <dbReference type="Proteomes" id="UP001266305"/>
    </source>
</evidence>
<protein>
    <submittedName>
        <fullName evidence="2">Deoxyribonuclease tatdn2</fullName>
    </submittedName>
</protein>
<comment type="caution">
    <text evidence="2">The sequence shown here is derived from an EMBL/GenBank/DDBJ whole genome shotgun (WGS) entry which is preliminary data.</text>
</comment>
<dbReference type="Gene3D" id="3.20.20.140">
    <property type="entry name" value="Metal-dependent hydrolases"/>
    <property type="match status" value="1"/>
</dbReference>
<dbReference type="PANTHER" id="PTHR46363:SF1">
    <property type="entry name" value="DEOXYRIBONUCLEASE TATDN2-RELATED"/>
    <property type="match status" value="1"/>
</dbReference>
<dbReference type="EMBL" id="JASSZA010000004">
    <property type="protein sequence ID" value="KAK2114603.1"/>
    <property type="molecule type" value="Genomic_DNA"/>
</dbReference>
<dbReference type="Proteomes" id="UP001266305">
    <property type="component" value="Unassembled WGS sequence"/>
</dbReference>
<evidence type="ECO:0000256" key="1">
    <source>
        <dbReference type="ARBA" id="ARBA00009275"/>
    </source>
</evidence>
<name>A0ABQ9VYX9_SAGOE</name>
<dbReference type="SUPFAM" id="SSF51556">
    <property type="entry name" value="Metallo-dependent hydrolases"/>
    <property type="match status" value="1"/>
</dbReference>